<keyword evidence="2" id="KW-1185">Reference proteome</keyword>
<dbReference type="SUPFAM" id="SSF48403">
    <property type="entry name" value="Ankyrin repeat"/>
    <property type="match status" value="1"/>
</dbReference>
<dbReference type="Proteomes" id="UP001590950">
    <property type="component" value="Unassembled WGS sequence"/>
</dbReference>
<evidence type="ECO:0000313" key="2">
    <source>
        <dbReference type="Proteomes" id="UP001590950"/>
    </source>
</evidence>
<comment type="caution">
    <text evidence="1">The sequence shown here is derived from an EMBL/GenBank/DDBJ whole genome shotgun (WGS) entry which is preliminary data.</text>
</comment>
<dbReference type="Gene3D" id="3.90.176.10">
    <property type="entry name" value="Toxin ADP-ribosyltransferase, Chain A, domain 1"/>
    <property type="match status" value="1"/>
</dbReference>
<protein>
    <submittedName>
        <fullName evidence="1">Uncharacterized protein</fullName>
    </submittedName>
</protein>
<dbReference type="InterPro" id="IPR036770">
    <property type="entry name" value="Ankyrin_rpt-contain_sf"/>
</dbReference>
<organism evidence="1 2">
    <name type="scientific">Stereocaulon virgatum</name>
    <dbReference type="NCBI Taxonomy" id="373712"/>
    <lineage>
        <taxon>Eukaryota</taxon>
        <taxon>Fungi</taxon>
        <taxon>Dikarya</taxon>
        <taxon>Ascomycota</taxon>
        <taxon>Pezizomycotina</taxon>
        <taxon>Lecanoromycetes</taxon>
        <taxon>OSLEUM clade</taxon>
        <taxon>Lecanoromycetidae</taxon>
        <taxon>Lecanorales</taxon>
        <taxon>Lecanorineae</taxon>
        <taxon>Stereocaulaceae</taxon>
        <taxon>Stereocaulon</taxon>
    </lineage>
</organism>
<dbReference type="SUPFAM" id="SSF56399">
    <property type="entry name" value="ADP-ribosylation"/>
    <property type="match status" value="1"/>
</dbReference>
<proteinExistence type="predicted"/>
<accession>A0ABR3ZY43</accession>
<gene>
    <name evidence="1" type="ORF">N7G274_008670</name>
</gene>
<dbReference type="EMBL" id="JBEFKJ010000031">
    <property type="protein sequence ID" value="KAL2038622.1"/>
    <property type="molecule type" value="Genomic_DNA"/>
</dbReference>
<dbReference type="Gene3D" id="1.25.40.20">
    <property type="entry name" value="Ankyrin repeat-containing domain"/>
    <property type="match status" value="1"/>
</dbReference>
<name>A0ABR3ZY43_9LECA</name>
<evidence type="ECO:0000313" key="1">
    <source>
        <dbReference type="EMBL" id="KAL2038622.1"/>
    </source>
</evidence>
<sequence>MATNESAQNATRLSDWIPLDMKGKPLYAGIDESQRMAKIRTTINTVRVKWNDPEKRQDLVQIVETAVKANVFSRDLRSALQAVLKLEKFWADQKQEKFAYGDVVTGKTITGEDYSALEVYTTNEGYKNIFGYINQIFRKYNVDETEIQGAVTLVELLTIDLYNLRLANFGCSKYYNFQGMVHRGLSVDEGVLDTFRGLMREPLQNRNFGVPLAFVSTSARLERIQEFLKNAGRKRFRLHWKIHVHELQPSLLAQYHAKYPKSIVSTICAMPISQASEFPNEQEILLRGPLFHIVRMYEAPDEDHIVHVVEMVMLNANRDHATELAGNQGENRQQRTHFGQICSATKFQICASLARGYGLPEAAEYEKLAKKLLENLRIDDIDAPFSQKLSDSWSVPRPSWIGASLKISFPKYYAKRRATLSLASFGGLWDKVKSVIDEEYDWQKHDWCNVPRLHDTAADAANGSGFTVLHQAAYNNAPPDFVQMLIDCGAWRTMKSQRRENFVTARDVAVRRGNESLIGILEPKIHHDIAADELDRLEVHLHDLMGRLAGCFIEQHAVRLPQLRVMTEMAEAKPSLWVPVPGMYGGFVLDLDPDTPSLHVVRASNTYPTTKTAHNVTVDGVYDID</sequence>
<reference evidence="1 2" key="1">
    <citation type="submission" date="2024-09" db="EMBL/GenBank/DDBJ databases">
        <title>Rethinking Asexuality: The Enigmatic Case of Functional Sexual Genes in Lepraria (Stereocaulaceae).</title>
        <authorList>
            <person name="Doellman M."/>
            <person name="Sun Y."/>
            <person name="Barcenas-Pena A."/>
            <person name="Lumbsch H.T."/>
            <person name="Grewe F."/>
        </authorList>
    </citation>
    <scope>NUCLEOTIDE SEQUENCE [LARGE SCALE GENOMIC DNA]</scope>
    <source>
        <strain evidence="1 2">Mercado 3170</strain>
    </source>
</reference>